<accession>A0A8X8ZKX6</accession>
<name>A0A8X8ZKX6_SALSN</name>
<feature type="domain" description="F-box" evidence="1">
    <location>
        <begin position="13"/>
        <end position="62"/>
    </location>
</feature>
<dbReference type="Proteomes" id="UP000298416">
    <property type="component" value="Unassembled WGS sequence"/>
</dbReference>
<dbReference type="PROSITE" id="PS50181">
    <property type="entry name" value="FBOX"/>
    <property type="match status" value="1"/>
</dbReference>
<protein>
    <recommendedName>
        <fullName evidence="1">F-box domain-containing protein</fullName>
    </recommendedName>
</protein>
<evidence type="ECO:0000259" key="1">
    <source>
        <dbReference type="PROSITE" id="PS50181"/>
    </source>
</evidence>
<reference evidence="2" key="1">
    <citation type="submission" date="2018-01" db="EMBL/GenBank/DDBJ databases">
        <authorList>
            <person name="Mao J.F."/>
        </authorList>
    </citation>
    <scope>NUCLEOTIDE SEQUENCE</scope>
    <source>
        <strain evidence="2">Huo1</strain>
        <tissue evidence="2">Leaf</tissue>
    </source>
</reference>
<sequence length="231" mass="26829">MRMRRRFPKKNKVSYLQTIPRELTTHILSRVAASSAADLSSIKQSCQELREIAEDSYVYQHASLDKFPIVEWSPICEKKQKFLNKCKESSNPEIWYREALLDFFNKKDYALALRKFSKAAEAGHVQALYLCCIMMLLSGNQRRGVGMIAKIKKDGIRVGLCCRKLIEELRQIWVLNPLLSQSRLLCSKHHNRYRPRTNNWSGEEYEDEDEDDCTTCVAARHIKLICACSHL</sequence>
<comment type="caution">
    <text evidence="2">The sequence shown here is derived from an EMBL/GenBank/DDBJ whole genome shotgun (WGS) entry which is preliminary data.</text>
</comment>
<organism evidence="2">
    <name type="scientific">Salvia splendens</name>
    <name type="common">Scarlet sage</name>
    <dbReference type="NCBI Taxonomy" id="180675"/>
    <lineage>
        <taxon>Eukaryota</taxon>
        <taxon>Viridiplantae</taxon>
        <taxon>Streptophyta</taxon>
        <taxon>Embryophyta</taxon>
        <taxon>Tracheophyta</taxon>
        <taxon>Spermatophyta</taxon>
        <taxon>Magnoliopsida</taxon>
        <taxon>eudicotyledons</taxon>
        <taxon>Gunneridae</taxon>
        <taxon>Pentapetalae</taxon>
        <taxon>asterids</taxon>
        <taxon>lamiids</taxon>
        <taxon>Lamiales</taxon>
        <taxon>Lamiaceae</taxon>
        <taxon>Nepetoideae</taxon>
        <taxon>Mentheae</taxon>
        <taxon>Salviinae</taxon>
        <taxon>Salvia</taxon>
        <taxon>Salvia subgen. Calosphace</taxon>
        <taxon>core Calosphace</taxon>
    </lineage>
</organism>
<keyword evidence="3" id="KW-1185">Reference proteome</keyword>
<dbReference type="InterPro" id="IPR001810">
    <property type="entry name" value="F-box_dom"/>
</dbReference>
<dbReference type="InterPro" id="IPR057136">
    <property type="entry name" value="At2g35280_TPR_dom"/>
</dbReference>
<dbReference type="PANTHER" id="PTHR33784:SF10">
    <property type="entry name" value="F-BOX PROTEIN"/>
    <property type="match status" value="1"/>
</dbReference>
<gene>
    <name evidence="2" type="ORF">SASPL_131783</name>
</gene>
<dbReference type="EMBL" id="PNBA02000011">
    <property type="protein sequence ID" value="KAG6408762.1"/>
    <property type="molecule type" value="Genomic_DNA"/>
</dbReference>
<dbReference type="Pfam" id="PF23310">
    <property type="entry name" value="TPR_27"/>
    <property type="match status" value="1"/>
</dbReference>
<evidence type="ECO:0000313" key="2">
    <source>
        <dbReference type="EMBL" id="KAG6408762.1"/>
    </source>
</evidence>
<reference evidence="2" key="2">
    <citation type="submission" date="2020-08" db="EMBL/GenBank/DDBJ databases">
        <title>Plant Genome Project.</title>
        <authorList>
            <person name="Zhang R.-G."/>
        </authorList>
    </citation>
    <scope>NUCLEOTIDE SEQUENCE</scope>
    <source>
        <strain evidence="2">Huo1</strain>
        <tissue evidence="2">Leaf</tissue>
    </source>
</reference>
<dbReference type="PANTHER" id="PTHR33784">
    <property type="entry name" value="OS05G0482100 PROTEIN"/>
    <property type="match status" value="1"/>
</dbReference>
<dbReference type="InterPro" id="IPR040338">
    <property type="entry name" value="At1g67623-like"/>
</dbReference>
<dbReference type="AlphaFoldDB" id="A0A8X8ZKX6"/>
<evidence type="ECO:0000313" key="3">
    <source>
        <dbReference type="Proteomes" id="UP000298416"/>
    </source>
</evidence>
<dbReference type="OrthoDB" id="1926629at2759"/>
<proteinExistence type="predicted"/>